<protein>
    <submittedName>
        <fullName evidence="1">Uncharacterized protein</fullName>
    </submittedName>
</protein>
<dbReference type="AlphaFoldDB" id="A0AAD9IUD7"/>
<evidence type="ECO:0000313" key="1">
    <source>
        <dbReference type="EMBL" id="KAK2141029.1"/>
    </source>
</evidence>
<organism evidence="1 3">
    <name type="scientific">Ridgeia piscesae</name>
    <name type="common">Tubeworm</name>
    <dbReference type="NCBI Taxonomy" id="27915"/>
    <lineage>
        <taxon>Eukaryota</taxon>
        <taxon>Metazoa</taxon>
        <taxon>Spiralia</taxon>
        <taxon>Lophotrochozoa</taxon>
        <taxon>Annelida</taxon>
        <taxon>Polychaeta</taxon>
        <taxon>Sedentaria</taxon>
        <taxon>Canalipalpata</taxon>
        <taxon>Sabellida</taxon>
        <taxon>Siboglinidae</taxon>
        <taxon>Ridgeia</taxon>
    </lineage>
</organism>
<evidence type="ECO:0000313" key="2">
    <source>
        <dbReference type="EMBL" id="KAK2141030.1"/>
    </source>
</evidence>
<dbReference type="EMBL" id="JAODUO010005424">
    <property type="protein sequence ID" value="KAK2141030.1"/>
    <property type="molecule type" value="Genomic_DNA"/>
</dbReference>
<name>A0AAD9IUD7_RIDPI</name>
<reference evidence="1" key="1">
    <citation type="journal article" date="2023" name="Mol. Biol. Evol.">
        <title>Third-Generation Sequencing Reveals the Adaptive Role of the Epigenome in Three Deep-Sea Polychaetes.</title>
        <authorList>
            <person name="Perez M."/>
            <person name="Aroh O."/>
            <person name="Sun Y."/>
            <person name="Lan Y."/>
            <person name="Juniper S.K."/>
            <person name="Young C.R."/>
            <person name="Angers B."/>
            <person name="Qian P.Y."/>
        </authorList>
    </citation>
    <scope>NUCLEOTIDE SEQUENCE</scope>
    <source>
        <strain evidence="1">R07B-5</strain>
    </source>
</reference>
<dbReference type="Proteomes" id="UP001209878">
    <property type="component" value="Unassembled WGS sequence"/>
</dbReference>
<sequence length="102" mass="11400">MLKYSKTTGDATLQVFSIISLSNNTNNGSSGFGRQGMVLKRFWKAMNHAWMSDLIYLKISHSRHRVTELQTVELLLEAACLKSGIAAVYYGVCSVNHMPDVF</sequence>
<keyword evidence="3" id="KW-1185">Reference proteome</keyword>
<accession>A0AAD9IUD7</accession>
<gene>
    <name evidence="1" type="ORF">NP493_5438g00000</name>
    <name evidence="2" type="ORF">NP493_5438g00001</name>
</gene>
<comment type="caution">
    <text evidence="1">The sequence shown here is derived from an EMBL/GenBank/DDBJ whole genome shotgun (WGS) entry which is preliminary data.</text>
</comment>
<dbReference type="EMBL" id="JAODUO010005424">
    <property type="protein sequence ID" value="KAK2141029.1"/>
    <property type="molecule type" value="Genomic_DNA"/>
</dbReference>
<proteinExistence type="predicted"/>
<evidence type="ECO:0000313" key="3">
    <source>
        <dbReference type="Proteomes" id="UP001209878"/>
    </source>
</evidence>